<dbReference type="InterPro" id="IPR011707">
    <property type="entry name" value="Cu-oxidase-like_N"/>
</dbReference>
<dbReference type="AlphaFoldDB" id="A0A7S2V6T9"/>
<evidence type="ECO:0000313" key="5">
    <source>
        <dbReference type="EMBL" id="CAD9939102.1"/>
    </source>
</evidence>
<evidence type="ECO:0000256" key="1">
    <source>
        <dbReference type="ARBA" id="ARBA00010609"/>
    </source>
</evidence>
<dbReference type="Pfam" id="PF07732">
    <property type="entry name" value="Cu-oxidase_3"/>
    <property type="match status" value="1"/>
</dbReference>
<feature type="signal peptide" evidence="3">
    <location>
        <begin position="1"/>
        <end position="26"/>
    </location>
</feature>
<dbReference type="Gene3D" id="2.60.40.420">
    <property type="entry name" value="Cupredoxins - blue copper proteins"/>
    <property type="match status" value="2"/>
</dbReference>
<gene>
    <name evidence="5" type="ORF">APAL1065_LOCUS21</name>
</gene>
<comment type="similarity">
    <text evidence="1">Belongs to the multicopper oxidase family.</text>
</comment>
<dbReference type="SUPFAM" id="SSF49503">
    <property type="entry name" value="Cupredoxins"/>
    <property type="match status" value="2"/>
</dbReference>
<feature type="compositionally biased region" description="Polar residues" evidence="2">
    <location>
        <begin position="45"/>
        <end position="56"/>
    </location>
</feature>
<evidence type="ECO:0000256" key="2">
    <source>
        <dbReference type="SAM" id="MobiDB-lite"/>
    </source>
</evidence>
<feature type="region of interest" description="Disordered" evidence="2">
    <location>
        <begin position="41"/>
        <end position="63"/>
    </location>
</feature>
<evidence type="ECO:0000259" key="4">
    <source>
        <dbReference type="Pfam" id="PF07732"/>
    </source>
</evidence>
<evidence type="ECO:0000256" key="3">
    <source>
        <dbReference type="SAM" id="SignalP"/>
    </source>
</evidence>
<protein>
    <recommendedName>
        <fullName evidence="4">Plastocyanin-like domain-containing protein</fullName>
    </recommendedName>
</protein>
<sequence length="602" mass="68685">MKSHRGARMLGAWLLCFGCHPVVVGAISEDPPLLLRTKHRHRSPSYYTETSQSAPGNENPFPEFQWHKACDDDEEEEYDYVGQLFFTSSWDPVTNETRYHYRMTEPSDRIPPNSNSNRNNNNPIIRVQPGVRYQLQLVNAIEHKEPQETRTNLHVHGLYLSSAVDNVFHSVRPGHVLVYNWTLPESHEEGTFFYHAHPLEASSSSTTKHQVNGGAFGLFVVERPTRPNRPAYLSQYQFLVLSTTREMSDNPNDIMSIQYHSVNGQAMLNQDTTTRTTLNIPQNTWHRLRIVVVDTVADIRSLQWTSSLDDPDASPCRVHVVAYDGVWRSTVPSSASQGTYNVTGATRLDVILSCTDDAVLWYYKESERPLAVTLRVVEDTGSATQPPPELPPPWRPTRPLYLQSLVPLPPEDDPESFDRNNYDTNATLASAATVTYHVNMTPTALNGWSFEQHSSTPWITLTANTIQTWELQYTQYHPFHLHVHHLQIASPEGCGHIFEYGQWYDTLAALDRQWDQDDNDQKAPCWVRFFLSDTTNRGNQAPPQQILMHCHTMNHENAMGWIQVRQENDNETFPTLSPWTIAASMEEIPYDSSVSFPNCRVG</sequence>
<reference evidence="5" key="1">
    <citation type="submission" date="2021-01" db="EMBL/GenBank/DDBJ databases">
        <authorList>
            <person name="Corre E."/>
            <person name="Pelletier E."/>
            <person name="Niang G."/>
            <person name="Scheremetjew M."/>
            <person name="Finn R."/>
            <person name="Kale V."/>
            <person name="Holt S."/>
            <person name="Cochrane G."/>
            <person name="Meng A."/>
            <person name="Brown T."/>
            <person name="Cohen L."/>
        </authorList>
    </citation>
    <scope>NUCLEOTIDE SEQUENCE</scope>
    <source>
        <strain evidence="5">CCMP125</strain>
    </source>
</reference>
<organism evidence="5">
    <name type="scientific">Entomoneis paludosa</name>
    <dbReference type="NCBI Taxonomy" id="265537"/>
    <lineage>
        <taxon>Eukaryota</taxon>
        <taxon>Sar</taxon>
        <taxon>Stramenopiles</taxon>
        <taxon>Ochrophyta</taxon>
        <taxon>Bacillariophyta</taxon>
        <taxon>Bacillariophyceae</taxon>
        <taxon>Bacillariophycidae</taxon>
        <taxon>Entomoneidaceae</taxon>
        <taxon>Entomoneis</taxon>
    </lineage>
</organism>
<proteinExistence type="inferred from homology"/>
<name>A0A7S2V6T9_9STRA</name>
<keyword evidence="3" id="KW-0732">Signal</keyword>
<dbReference type="InterPro" id="IPR008972">
    <property type="entry name" value="Cupredoxin"/>
</dbReference>
<feature type="domain" description="Plastocyanin-like" evidence="4">
    <location>
        <begin position="117"/>
        <end position="224"/>
    </location>
</feature>
<dbReference type="GO" id="GO:0005507">
    <property type="term" value="F:copper ion binding"/>
    <property type="evidence" value="ECO:0007669"/>
    <property type="project" value="InterPro"/>
</dbReference>
<feature type="chain" id="PRO_5031259493" description="Plastocyanin-like domain-containing protein" evidence="3">
    <location>
        <begin position="27"/>
        <end position="602"/>
    </location>
</feature>
<dbReference type="EMBL" id="HBHT01000033">
    <property type="protein sequence ID" value="CAD9939102.1"/>
    <property type="molecule type" value="Transcribed_RNA"/>
</dbReference>
<accession>A0A7S2V6T9</accession>